<reference evidence="2 3" key="1">
    <citation type="submission" date="2021-03" db="EMBL/GenBank/DDBJ databases">
        <title>Antimicrobial resistance genes in bacteria isolated from Japanese honey, and their potential for conferring macrolide and lincosamide resistance in the American foulbrood pathogen Paenibacillus larvae.</title>
        <authorList>
            <person name="Okamoto M."/>
            <person name="Kumagai M."/>
            <person name="Kanamori H."/>
            <person name="Takamatsu D."/>
        </authorList>
    </citation>
    <scope>NUCLEOTIDE SEQUENCE [LARGE SCALE GENOMIC DNA]</scope>
    <source>
        <strain evidence="2 3">J8TS2</strain>
    </source>
</reference>
<dbReference type="EMBL" id="BORB01000022">
    <property type="protein sequence ID" value="GIN58344.1"/>
    <property type="molecule type" value="Genomic_DNA"/>
</dbReference>
<dbReference type="RefSeq" id="WP_212966579.1">
    <property type="nucleotide sequence ID" value="NZ_BORB01000022.1"/>
</dbReference>
<evidence type="ECO:0000259" key="1">
    <source>
        <dbReference type="Pfam" id="PF01321"/>
    </source>
</evidence>
<accession>A0ABQ4KMF8</accession>
<feature type="domain" description="Creatinase N-terminal" evidence="1">
    <location>
        <begin position="30"/>
        <end position="107"/>
    </location>
</feature>
<dbReference type="Gene3D" id="3.40.350.10">
    <property type="entry name" value="Creatinase/prolidase N-terminal domain"/>
    <property type="match status" value="1"/>
</dbReference>
<dbReference type="Proteomes" id="UP000679950">
    <property type="component" value="Unassembled WGS sequence"/>
</dbReference>
<evidence type="ECO:0000313" key="3">
    <source>
        <dbReference type="Proteomes" id="UP000679950"/>
    </source>
</evidence>
<organism evidence="2 3">
    <name type="scientific">Lederbergia ruris</name>
    <dbReference type="NCBI Taxonomy" id="217495"/>
    <lineage>
        <taxon>Bacteria</taxon>
        <taxon>Bacillati</taxon>
        <taxon>Bacillota</taxon>
        <taxon>Bacilli</taxon>
        <taxon>Bacillales</taxon>
        <taxon>Bacillaceae</taxon>
        <taxon>Lederbergia</taxon>
    </lineage>
</organism>
<proteinExistence type="predicted"/>
<comment type="caution">
    <text evidence="2">The sequence shown here is derived from an EMBL/GenBank/DDBJ whole genome shotgun (WGS) entry which is preliminary data.</text>
</comment>
<evidence type="ECO:0000313" key="2">
    <source>
        <dbReference type="EMBL" id="GIN58344.1"/>
    </source>
</evidence>
<dbReference type="InterPro" id="IPR029149">
    <property type="entry name" value="Creatin/AminoP/Spt16_N"/>
</dbReference>
<dbReference type="InterPro" id="IPR000587">
    <property type="entry name" value="Creatinase_N"/>
</dbReference>
<dbReference type="Gene3D" id="3.90.230.10">
    <property type="entry name" value="Creatinase/methionine aminopeptidase superfamily"/>
    <property type="match status" value="1"/>
</dbReference>
<dbReference type="SUPFAM" id="SSF53092">
    <property type="entry name" value="Creatinase/prolidase N-terminal domain"/>
    <property type="match status" value="1"/>
</dbReference>
<name>A0ABQ4KMF8_9BACI</name>
<dbReference type="SUPFAM" id="SSF55920">
    <property type="entry name" value="Creatinase/aminopeptidase"/>
    <property type="match status" value="1"/>
</dbReference>
<dbReference type="Pfam" id="PF01321">
    <property type="entry name" value="Creatinase_N"/>
    <property type="match status" value="1"/>
</dbReference>
<gene>
    <name evidence="2" type="ORF">J8TS2_26630</name>
</gene>
<keyword evidence="3" id="KW-1185">Reference proteome</keyword>
<sequence>MDIQLTQVTPPKIHTNIQSVILTDETFAKRRENFLKKMKKHQIDTAIIYADREHGANFEYFTGFIPRFEEACLVLHDNGECYLLLGNENLKLVHKSRIKAEAIHIPYFSLPNQPMVNEKGFAQYFKEANISPDSRIGLIGWKLFTGTVYENSDLFDIPYYFVDEMKKYVAKQGKVMNFSPALLSPIDGIRTVNNANEVAHYEYGASLAGIGLYQALQNIEIGKSEKEIAALLAMDGQPNTVTTITATGDRFTNAIIYPRDKEIQFQDHFTLTVGYKGGLSSRVGYIVEEPGQLPNEQTNYIERLAKPYFTAYATWLETIKIGLIGKEMYTRIENTFPKKDYGWWLNPGHFTGDEEWLSSPFTEDSSAVVKSGQLFQVDIIPSVSGYAGASCEEPIAIADDALRSELKNSYPEVWNRMQTRRKYIKEVLNINIADEVLPLSDTVAFYTPLLLNKTLAFNKKH</sequence>
<dbReference type="InterPro" id="IPR036005">
    <property type="entry name" value="Creatinase/aminopeptidase-like"/>
</dbReference>
<protein>
    <recommendedName>
        <fullName evidence="1">Creatinase N-terminal domain-containing protein</fullName>
    </recommendedName>
</protein>